<dbReference type="Gene3D" id="3.90.1300.10">
    <property type="entry name" value="Amidase signature (AS) domain"/>
    <property type="match status" value="1"/>
</dbReference>
<dbReference type="EC" id="3.5.1.4" evidence="3"/>
<dbReference type="PANTHER" id="PTHR46072">
    <property type="entry name" value="AMIDASE-RELATED-RELATED"/>
    <property type="match status" value="1"/>
</dbReference>
<dbReference type="PANTHER" id="PTHR46072:SF4">
    <property type="entry name" value="AMIDASE C550.07-RELATED"/>
    <property type="match status" value="1"/>
</dbReference>
<feature type="active site" description="Charge relay system" evidence="5">
    <location>
        <position position="131"/>
    </location>
</feature>
<protein>
    <recommendedName>
        <fullName evidence="3">amidase</fullName>
        <ecNumber evidence="3">3.5.1.4</ecNumber>
    </recommendedName>
</protein>
<organism evidence="8 9">
    <name type="scientific">Favolaschia claudopus</name>
    <dbReference type="NCBI Taxonomy" id="2862362"/>
    <lineage>
        <taxon>Eukaryota</taxon>
        <taxon>Fungi</taxon>
        <taxon>Dikarya</taxon>
        <taxon>Basidiomycota</taxon>
        <taxon>Agaricomycotina</taxon>
        <taxon>Agaricomycetes</taxon>
        <taxon>Agaricomycetidae</taxon>
        <taxon>Agaricales</taxon>
        <taxon>Marasmiineae</taxon>
        <taxon>Mycenaceae</taxon>
        <taxon>Favolaschia</taxon>
    </lineage>
</organism>
<dbReference type="InterPro" id="IPR023631">
    <property type="entry name" value="Amidase_dom"/>
</dbReference>
<evidence type="ECO:0000256" key="1">
    <source>
        <dbReference type="ARBA" id="ARBA00001311"/>
    </source>
</evidence>
<evidence type="ECO:0000256" key="3">
    <source>
        <dbReference type="ARBA" id="ARBA00012922"/>
    </source>
</evidence>
<feature type="binding site" evidence="6">
    <location>
        <begin position="227"/>
        <end position="230"/>
    </location>
    <ligand>
        <name>substrate</name>
    </ligand>
</feature>
<dbReference type="Pfam" id="PF01425">
    <property type="entry name" value="Amidase"/>
    <property type="match status" value="1"/>
</dbReference>
<reference evidence="8 9" key="1">
    <citation type="journal article" date="2024" name="J Genomics">
        <title>Draft genome sequencing and assembly of Favolaschia claudopus CIRM-BRFM 2984 isolated from oak limbs.</title>
        <authorList>
            <person name="Navarro D."/>
            <person name="Drula E."/>
            <person name="Chaduli D."/>
            <person name="Cazenave R."/>
            <person name="Ahrendt S."/>
            <person name="Wang J."/>
            <person name="Lipzen A."/>
            <person name="Daum C."/>
            <person name="Barry K."/>
            <person name="Grigoriev I.V."/>
            <person name="Favel A."/>
            <person name="Rosso M.N."/>
            <person name="Martin F."/>
        </authorList>
    </citation>
    <scope>NUCLEOTIDE SEQUENCE [LARGE SCALE GENOMIC DNA]</scope>
    <source>
        <strain evidence="8 9">CIRM-BRFM 2984</strain>
    </source>
</reference>
<dbReference type="EMBL" id="JAWWNJ010000028">
    <property type="protein sequence ID" value="KAK7028569.1"/>
    <property type="molecule type" value="Genomic_DNA"/>
</dbReference>
<dbReference type="PROSITE" id="PS00571">
    <property type="entry name" value="AMIDASES"/>
    <property type="match status" value="1"/>
</dbReference>
<sequence length="543" mass="59383">MKVALDAVAFRDSRIPESFRLTPEFIARYPPGSDVRDAAAKSGLMTPEELDITSLDQDSVSILARIKSKELTAVEVTTAFAKRAAIAHQLLSCLTDFFFEEALGRAKELDEFYSTTGRLVGPLHGLPVGIKDHIHLAGHKSTAGFVADLLEPHAPQNSFITQILYDAGAVFYVKTNLPQCIMHLETYSFWGQVLNPLNTALTPGGSSGGCSALVAFGGAPMSIGSDIGGSLRSPANACGLWTLKASTLRVPKGAAHTAQPGADSIASTLGPQARSLRDIELFFSVVLGSEPWLKEHSILRIPWDIPVSPTWSGSNGRIRVGVMWHDEIVMPQPPIRRALKALVDVLKRQPGFEVVDYKPYKHFEAGALVHELYFVDGGEYVRARAASTGELVLPLTEWVLTLPSVKKHTVHELWEMNRRRETLRAEYLQHFNSQGVDVVLCPAGAGPAPALGTCKYWGYTNIWNSVDYPAAVFPTGLYSDPSTDLRDAAPRTYMSEADKENSENYVPETFIGTPLCLQLVSRRFADEIVVKVLQEISTVLPLS</sequence>
<feature type="active site" description="Acyl-ester intermediate" evidence="5">
    <location>
        <position position="230"/>
    </location>
</feature>
<proteinExistence type="inferred from homology"/>
<evidence type="ECO:0000313" key="9">
    <source>
        <dbReference type="Proteomes" id="UP001362999"/>
    </source>
</evidence>
<feature type="domain" description="Amidase" evidence="7">
    <location>
        <begin position="75"/>
        <end position="529"/>
    </location>
</feature>
<comment type="caution">
    <text evidence="8">The sequence shown here is derived from an EMBL/GenBank/DDBJ whole genome shotgun (WGS) entry which is preliminary data.</text>
</comment>
<comment type="catalytic activity">
    <reaction evidence="1">
        <text>a monocarboxylic acid amide + H2O = a monocarboxylate + NH4(+)</text>
        <dbReference type="Rhea" id="RHEA:12020"/>
        <dbReference type="ChEBI" id="CHEBI:15377"/>
        <dbReference type="ChEBI" id="CHEBI:28938"/>
        <dbReference type="ChEBI" id="CHEBI:35757"/>
        <dbReference type="ChEBI" id="CHEBI:83628"/>
        <dbReference type="EC" id="3.5.1.4"/>
    </reaction>
</comment>
<evidence type="ECO:0000256" key="6">
    <source>
        <dbReference type="PIRSR" id="PIRSR001221-2"/>
    </source>
</evidence>
<accession>A0AAW0BPC8</accession>
<evidence type="ECO:0000256" key="4">
    <source>
        <dbReference type="ARBA" id="ARBA00022801"/>
    </source>
</evidence>
<evidence type="ECO:0000256" key="5">
    <source>
        <dbReference type="PIRSR" id="PIRSR001221-1"/>
    </source>
</evidence>
<dbReference type="InterPro" id="IPR036928">
    <property type="entry name" value="AS_sf"/>
</dbReference>
<dbReference type="AlphaFoldDB" id="A0AAW0BPC8"/>
<dbReference type="SUPFAM" id="SSF75304">
    <property type="entry name" value="Amidase signature (AS) enzymes"/>
    <property type="match status" value="1"/>
</dbReference>
<evidence type="ECO:0000313" key="8">
    <source>
        <dbReference type="EMBL" id="KAK7028569.1"/>
    </source>
</evidence>
<dbReference type="InterPro" id="IPR020556">
    <property type="entry name" value="Amidase_CS"/>
</dbReference>
<name>A0AAW0BPC8_9AGAR</name>
<feature type="binding site" evidence="6">
    <location>
        <position position="206"/>
    </location>
    <ligand>
        <name>substrate</name>
    </ligand>
</feature>
<keyword evidence="4" id="KW-0378">Hydrolase</keyword>
<evidence type="ECO:0000256" key="2">
    <source>
        <dbReference type="ARBA" id="ARBA00009199"/>
    </source>
</evidence>
<keyword evidence="9" id="KW-1185">Reference proteome</keyword>
<dbReference type="PIRSF" id="PIRSF001221">
    <property type="entry name" value="Amidase_fungi"/>
    <property type="match status" value="1"/>
</dbReference>
<dbReference type="Proteomes" id="UP001362999">
    <property type="component" value="Unassembled WGS sequence"/>
</dbReference>
<dbReference type="GO" id="GO:0004040">
    <property type="term" value="F:amidase activity"/>
    <property type="evidence" value="ECO:0007669"/>
    <property type="project" value="UniProtKB-EC"/>
</dbReference>
<feature type="active site" description="Charge relay system" evidence="5">
    <location>
        <position position="206"/>
    </location>
</feature>
<feature type="binding site" evidence="6">
    <location>
        <position position="181"/>
    </location>
    <ligand>
        <name>substrate</name>
    </ligand>
</feature>
<gene>
    <name evidence="8" type="ORF">R3P38DRAFT_931097</name>
</gene>
<evidence type="ECO:0000259" key="7">
    <source>
        <dbReference type="Pfam" id="PF01425"/>
    </source>
</evidence>
<comment type="similarity">
    <text evidence="2">Belongs to the amidase family.</text>
</comment>